<reference evidence="2 3" key="1">
    <citation type="journal article" date="2021" name="Elife">
        <title>Chloroplast acquisition without the gene transfer in kleptoplastic sea slugs, Plakobranchus ocellatus.</title>
        <authorList>
            <person name="Maeda T."/>
            <person name="Takahashi S."/>
            <person name="Yoshida T."/>
            <person name="Shimamura S."/>
            <person name="Takaki Y."/>
            <person name="Nagai Y."/>
            <person name="Toyoda A."/>
            <person name="Suzuki Y."/>
            <person name="Arimoto A."/>
            <person name="Ishii H."/>
            <person name="Satoh N."/>
            <person name="Nishiyama T."/>
            <person name="Hasebe M."/>
            <person name="Maruyama T."/>
            <person name="Minagawa J."/>
            <person name="Obokata J."/>
            <person name="Shigenobu S."/>
        </authorList>
    </citation>
    <scope>NUCLEOTIDE SEQUENCE [LARGE SCALE GENOMIC DNA]</scope>
</reference>
<evidence type="ECO:0000313" key="3">
    <source>
        <dbReference type="Proteomes" id="UP000762676"/>
    </source>
</evidence>
<gene>
    <name evidence="2" type="ORF">ElyMa_002742500</name>
</gene>
<name>A0AAV4HHJ8_9GAST</name>
<accession>A0AAV4HHJ8</accession>
<comment type="caution">
    <text evidence="2">The sequence shown here is derived from an EMBL/GenBank/DDBJ whole genome shotgun (WGS) entry which is preliminary data.</text>
</comment>
<dbReference type="EMBL" id="BMAT01005633">
    <property type="protein sequence ID" value="GFR97331.1"/>
    <property type="molecule type" value="Genomic_DNA"/>
</dbReference>
<keyword evidence="1" id="KW-0472">Membrane</keyword>
<evidence type="ECO:0000256" key="1">
    <source>
        <dbReference type="SAM" id="Phobius"/>
    </source>
</evidence>
<dbReference type="Proteomes" id="UP000762676">
    <property type="component" value="Unassembled WGS sequence"/>
</dbReference>
<protein>
    <submittedName>
        <fullName evidence="2">Uncharacterized protein</fullName>
    </submittedName>
</protein>
<keyword evidence="1" id="KW-1133">Transmembrane helix</keyword>
<feature type="transmembrane region" description="Helical" evidence="1">
    <location>
        <begin position="20"/>
        <end position="44"/>
    </location>
</feature>
<organism evidence="2 3">
    <name type="scientific">Elysia marginata</name>
    <dbReference type="NCBI Taxonomy" id="1093978"/>
    <lineage>
        <taxon>Eukaryota</taxon>
        <taxon>Metazoa</taxon>
        <taxon>Spiralia</taxon>
        <taxon>Lophotrochozoa</taxon>
        <taxon>Mollusca</taxon>
        <taxon>Gastropoda</taxon>
        <taxon>Heterobranchia</taxon>
        <taxon>Euthyneura</taxon>
        <taxon>Panpulmonata</taxon>
        <taxon>Sacoglossa</taxon>
        <taxon>Placobranchoidea</taxon>
        <taxon>Plakobranchidae</taxon>
        <taxon>Elysia</taxon>
    </lineage>
</organism>
<keyword evidence="1" id="KW-0812">Transmembrane</keyword>
<sequence>MSAVNEYYPLLNFQNIDILTYEFVGAVAAVLVLVVVALVIMLVMTLLESFGSVYGCDLARGDVGEGVDKKKEKVKLGYEGGTFVSAIRNSITVIINLSTWNLFLTTVPGRPGPCSQVHVSDRKIPGFVSLDTPSEGQGTSTF</sequence>
<evidence type="ECO:0000313" key="2">
    <source>
        <dbReference type="EMBL" id="GFR97331.1"/>
    </source>
</evidence>
<dbReference type="AlphaFoldDB" id="A0AAV4HHJ8"/>
<keyword evidence="3" id="KW-1185">Reference proteome</keyword>
<proteinExistence type="predicted"/>